<dbReference type="Pfam" id="PF00293">
    <property type="entry name" value="NUDIX"/>
    <property type="match status" value="1"/>
</dbReference>
<evidence type="ECO:0000313" key="3">
    <source>
        <dbReference type="EMBL" id="KMT60770.1"/>
    </source>
</evidence>
<feature type="domain" description="Nudix hydrolase" evidence="2">
    <location>
        <begin position="3"/>
        <end position="129"/>
    </location>
</feature>
<dbReference type="InterPro" id="IPR015797">
    <property type="entry name" value="NUDIX_hydrolase-like_dom_sf"/>
</dbReference>
<dbReference type="PATRIC" id="fig|1430899.3.peg.477"/>
<dbReference type="OrthoDB" id="9787476at2"/>
<organism evidence="3 4">
    <name type="scientific">Listeria fleischmannii 1991</name>
    <dbReference type="NCBI Taxonomy" id="1430899"/>
    <lineage>
        <taxon>Bacteria</taxon>
        <taxon>Bacillati</taxon>
        <taxon>Bacillota</taxon>
        <taxon>Bacilli</taxon>
        <taxon>Bacillales</taxon>
        <taxon>Listeriaceae</taxon>
        <taxon>Listeria</taxon>
    </lineage>
</organism>
<keyword evidence="4" id="KW-1185">Reference proteome</keyword>
<sequence length="136" mass="15893">MKPVIPAVKAVIVHDGMFLALKRTEQTDEVYDLPGGKMNYGETHGECLFREVYEETSLEVQPFILYDTWEFFHEEYQMTGVFYLVEMPAKGEIKLSKEHTDYKWLPLSKEGIEVLDVVYGSRMMRWDFDAIKGIMP</sequence>
<comment type="similarity">
    <text evidence="1">Belongs to the Nudix hydrolase family.</text>
</comment>
<dbReference type="PANTHER" id="PTHR43736">
    <property type="entry name" value="ADP-RIBOSE PYROPHOSPHATASE"/>
    <property type="match status" value="1"/>
</dbReference>
<evidence type="ECO:0000313" key="4">
    <source>
        <dbReference type="Proteomes" id="UP000052258"/>
    </source>
</evidence>
<evidence type="ECO:0000256" key="1">
    <source>
        <dbReference type="ARBA" id="ARBA00005582"/>
    </source>
</evidence>
<dbReference type="AlphaFoldDB" id="A0A0J8GDN6"/>
<dbReference type="Gene3D" id="3.90.79.10">
    <property type="entry name" value="Nucleoside Triphosphate Pyrophosphohydrolase"/>
    <property type="match status" value="1"/>
</dbReference>
<comment type="caution">
    <text evidence="3">The sequence shown here is derived from an EMBL/GenBank/DDBJ whole genome shotgun (WGS) entry which is preliminary data.</text>
</comment>
<protein>
    <submittedName>
        <fullName evidence="3">MutT/nudix family protein</fullName>
    </submittedName>
</protein>
<proteinExistence type="inferred from homology"/>
<name>A0A0J8GDN6_9LIST</name>
<dbReference type="CDD" id="cd04699">
    <property type="entry name" value="NUDIX_MutT_Nudt1"/>
    <property type="match status" value="1"/>
</dbReference>
<dbReference type="InterPro" id="IPR000086">
    <property type="entry name" value="NUDIX_hydrolase_dom"/>
</dbReference>
<dbReference type="RefSeq" id="WP_007472630.1">
    <property type="nucleotide sequence ID" value="NZ_KQ130610.1"/>
</dbReference>
<gene>
    <name evidence="3" type="ORF">X560_0461</name>
</gene>
<dbReference type="SUPFAM" id="SSF55811">
    <property type="entry name" value="Nudix"/>
    <property type="match status" value="1"/>
</dbReference>
<evidence type="ECO:0000259" key="2">
    <source>
        <dbReference type="PROSITE" id="PS51462"/>
    </source>
</evidence>
<reference evidence="3 4" key="1">
    <citation type="journal article" date="2015" name="Genome Biol. Evol.">
        <title>Comparative Genomics of Listeria Sensu Lato: Genus-Wide Differences in Evolutionary Dynamics and the Progressive Gain of Complex, Potentially Pathogenicity-Related Traits through Lateral Gene Transfer.</title>
        <authorList>
            <person name="Chiara M."/>
            <person name="Caruso M."/>
            <person name="D'Erchia A.M."/>
            <person name="Manzari C."/>
            <person name="Fraccalvieri R."/>
            <person name="Goffredo E."/>
            <person name="Latorre L."/>
            <person name="Miccolupo A."/>
            <person name="Padalino I."/>
            <person name="Santagada G."/>
            <person name="Chiocco D."/>
            <person name="Pesole G."/>
            <person name="Horner D.S."/>
            <person name="Parisi A."/>
        </authorList>
    </citation>
    <scope>NUCLEOTIDE SEQUENCE [LARGE SCALE GENOMIC DNA]</scope>
    <source>
        <strain evidence="3 4">1991</strain>
    </source>
</reference>
<dbReference type="PROSITE" id="PS51462">
    <property type="entry name" value="NUDIX"/>
    <property type="match status" value="1"/>
</dbReference>
<dbReference type="Proteomes" id="UP000052258">
    <property type="component" value="Unassembled WGS sequence"/>
</dbReference>
<accession>A0A0J8GDN6</accession>
<dbReference type="PANTHER" id="PTHR43736:SF1">
    <property type="entry name" value="DIHYDRONEOPTERIN TRIPHOSPHATE DIPHOSPHATASE"/>
    <property type="match status" value="1"/>
</dbReference>
<dbReference type="EMBL" id="AZHO01000006">
    <property type="protein sequence ID" value="KMT60770.1"/>
    <property type="molecule type" value="Genomic_DNA"/>
</dbReference>